<feature type="domain" description="BZIP" evidence="8">
    <location>
        <begin position="176"/>
        <end position="235"/>
    </location>
</feature>
<evidence type="ECO:0000256" key="3">
    <source>
        <dbReference type="ARBA" id="ARBA00023125"/>
    </source>
</evidence>
<dbReference type="Gene3D" id="1.20.5.170">
    <property type="match status" value="1"/>
</dbReference>
<feature type="coiled-coil region" evidence="6">
    <location>
        <begin position="197"/>
        <end position="231"/>
    </location>
</feature>
<sequence length="276" mass="30533">MASYSNGRRAPNATRYLSNLNMLEPAAPAADESYNLESDLALFTNAQFFDFDSGQNTDFQAPPPSTEIKREPVSATTASTTEIDDISFIPSDFNFDFSNTYTTPTISGFPTDGLGLPQMQPAAAIYSSSVQQAQPQQPNTFDQPVTGTQTVENHSSEPHPPGALNFEERSRLAAEEDKRRRNTAASARFRIKKKQREQALEKSAKEMAQKVSELENHISQLETENKWLRNILLEKNENSEHIATILEKGFPGKDEVDRVAKELATKTSSTPTPSSA</sequence>
<evidence type="ECO:0000256" key="4">
    <source>
        <dbReference type="ARBA" id="ARBA00023163"/>
    </source>
</evidence>
<dbReference type="PROSITE" id="PS50217">
    <property type="entry name" value="BZIP"/>
    <property type="match status" value="1"/>
</dbReference>
<dbReference type="SUPFAM" id="SSF57959">
    <property type="entry name" value="Leucine zipper domain"/>
    <property type="match status" value="1"/>
</dbReference>
<dbReference type="InterPro" id="IPR004827">
    <property type="entry name" value="bZIP"/>
</dbReference>
<reference evidence="9 10" key="1">
    <citation type="journal article" date="2024" name="IMA Fungus">
        <title>IMA Genome - F19 : A genome assembly and annotation guide to empower mycologists, including annotated draft genome sequences of Ceratocystis pirilliformis, Diaporthe australafricana, Fusarium ophioides, Paecilomyces lecythidis, and Sporothrix stenoceras.</title>
        <authorList>
            <person name="Aylward J."/>
            <person name="Wilson A.M."/>
            <person name="Visagie C.M."/>
            <person name="Spraker J."/>
            <person name="Barnes I."/>
            <person name="Buitendag C."/>
            <person name="Ceriani C."/>
            <person name="Del Mar Angel L."/>
            <person name="du Plessis D."/>
            <person name="Fuchs T."/>
            <person name="Gasser K."/>
            <person name="Kramer D."/>
            <person name="Li W."/>
            <person name="Munsamy K."/>
            <person name="Piso A."/>
            <person name="Price J.L."/>
            <person name="Sonnekus B."/>
            <person name="Thomas C."/>
            <person name="van der Nest A."/>
            <person name="van Dijk A."/>
            <person name="van Heerden A."/>
            <person name="van Vuuren N."/>
            <person name="Yilmaz N."/>
            <person name="Duong T.A."/>
            <person name="van der Merwe N.A."/>
            <person name="Wingfield M.J."/>
            <person name="Wingfield B.D."/>
        </authorList>
    </citation>
    <scope>NUCLEOTIDE SEQUENCE [LARGE SCALE GENOMIC DNA]</scope>
    <source>
        <strain evidence="9 10">CMW 12675</strain>
    </source>
</reference>
<dbReference type="InterPro" id="IPR046347">
    <property type="entry name" value="bZIP_sf"/>
</dbReference>
<dbReference type="EMBL" id="JAWDJO010000043">
    <property type="protein sequence ID" value="KAL1897559.1"/>
    <property type="molecule type" value="Genomic_DNA"/>
</dbReference>
<keyword evidence="4" id="KW-0804">Transcription</keyword>
<evidence type="ECO:0000256" key="6">
    <source>
        <dbReference type="SAM" id="Coils"/>
    </source>
</evidence>
<dbReference type="Pfam" id="PF07716">
    <property type="entry name" value="bZIP_2"/>
    <property type="match status" value="1"/>
</dbReference>
<name>A0ABR3ZDI1_9PEZI</name>
<feature type="compositionally biased region" description="Polar residues" evidence="7">
    <location>
        <begin position="139"/>
        <end position="153"/>
    </location>
</feature>
<dbReference type="Proteomes" id="UP001583280">
    <property type="component" value="Unassembled WGS sequence"/>
</dbReference>
<keyword evidence="10" id="KW-1185">Reference proteome</keyword>
<dbReference type="PROSITE" id="PS00036">
    <property type="entry name" value="BZIP_BASIC"/>
    <property type="match status" value="1"/>
</dbReference>
<evidence type="ECO:0000256" key="5">
    <source>
        <dbReference type="ARBA" id="ARBA00023242"/>
    </source>
</evidence>
<dbReference type="CDD" id="cd14705">
    <property type="entry name" value="bZIP_Zip1"/>
    <property type="match status" value="1"/>
</dbReference>
<dbReference type="PANTHER" id="PTHR13044">
    <property type="entry name" value="ACTIVATING TRANSCRIPTION FACTOR ATF 4/5"/>
    <property type="match status" value="1"/>
</dbReference>
<keyword evidence="5" id="KW-0539">Nucleus</keyword>
<keyword evidence="3" id="KW-0238">DNA-binding</keyword>
<comment type="subcellular location">
    <subcellularLocation>
        <location evidence="1">Nucleus</location>
    </subcellularLocation>
</comment>
<keyword evidence="2" id="KW-0805">Transcription regulation</keyword>
<proteinExistence type="predicted"/>
<evidence type="ECO:0000256" key="2">
    <source>
        <dbReference type="ARBA" id="ARBA00023015"/>
    </source>
</evidence>
<comment type="caution">
    <text evidence="9">The sequence shown here is derived from an EMBL/GenBank/DDBJ whole genome shotgun (WGS) entry which is preliminary data.</text>
</comment>
<dbReference type="PANTHER" id="PTHR13044:SF14">
    <property type="entry name" value="CRYPTOCEPHAL, ISOFORM A"/>
    <property type="match status" value="1"/>
</dbReference>
<organism evidence="9 10">
    <name type="scientific">Ceratocystis pirilliformis</name>
    <dbReference type="NCBI Taxonomy" id="259994"/>
    <lineage>
        <taxon>Eukaryota</taxon>
        <taxon>Fungi</taxon>
        <taxon>Dikarya</taxon>
        <taxon>Ascomycota</taxon>
        <taxon>Pezizomycotina</taxon>
        <taxon>Sordariomycetes</taxon>
        <taxon>Hypocreomycetidae</taxon>
        <taxon>Microascales</taxon>
        <taxon>Ceratocystidaceae</taxon>
        <taxon>Ceratocystis</taxon>
    </lineage>
</organism>
<accession>A0ABR3ZDI1</accession>
<evidence type="ECO:0000256" key="1">
    <source>
        <dbReference type="ARBA" id="ARBA00004123"/>
    </source>
</evidence>
<gene>
    <name evidence="9" type="ORF">Cpir12675_002287</name>
</gene>
<dbReference type="SMART" id="SM00338">
    <property type="entry name" value="BRLZ"/>
    <property type="match status" value="1"/>
</dbReference>
<keyword evidence="6" id="KW-0175">Coiled coil</keyword>
<evidence type="ECO:0000259" key="8">
    <source>
        <dbReference type="PROSITE" id="PS50217"/>
    </source>
</evidence>
<evidence type="ECO:0000313" key="9">
    <source>
        <dbReference type="EMBL" id="KAL1897559.1"/>
    </source>
</evidence>
<evidence type="ECO:0000256" key="7">
    <source>
        <dbReference type="SAM" id="MobiDB-lite"/>
    </source>
</evidence>
<evidence type="ECO:0000313" key="10">
    <source>
        <dbReference type="Proteomes" id="UP001583280"/>
    </source>
</evidence>
<feature type="region of interest" description="Disordered" evidence="7">
    <location>
        <begin position="130"/>
        <end position="167"/>
    </location>
</feature>
<protein>
    <recommendedName>
        <fullName evidence="8">BZIP domain-containing protein</fullName>
    </recommendedName>
</protein>